<feature type="region of interest" description="Disordered" evidence="1">
    <location>
        <begin position="316"/>
        <end position="440"/>
    </location>
</feature>
<sequence>MMNDIVCIDLRQKILGVIPRMGHLERRLLKKFEQDYQDTLSKTQSNAPVATATSCAAASNTAAATTVTTIEQDEASSPSFVGTDGQLMENKDAESDDHEGEDEDGEYGYKQEDDEDEDDESKNDLEFDHGSRMYTTFYRRGAAQEPGQQQRQPHQLLDRKLTGPPLRKKNSHEDDLTQARVPECQSNQQQQLYSSNPISTRTATSFSKQGAFHVRRCSSTDGLRSRPDFAMTTSVATPGQRPIVPPRSDKRSSMMVLNSGSIRVNGIRSYASERDEDEGEGEEEVRRNNRLANRRTMSFESRGSLNLASLTESRSELGSELGSRKGVAVDDLPPTPRASFEQMSISSGSQMSLDAPLSASSTLTSPTTISTSSQSSSPICPSMMSSAFSTPFTSPLLMSPPQMGPVKSNCGKSVGEAQQQQQQSPSPNHSGLSHGHSSSLTSIVTASTSTTIDATFPPRSSSANSLRTFSNMSGSCLGSSPISGAQSAPLQMQILIQSQQNSTSSSMTLSSTSSPTIATPAGLQSSHNSGNCGSSGNMWTKTTTTSTKKTGLLRKIRSKPKMKDQMFDMVVAAAPAAAVPQSS</sequence>
<reference evidence="2" key="1">
    <citation type="journal article" date="2020" name="Fungal Divers.">
        <title>Resolving the Mortierellaceae phylogeny through synthesis of multi-gene phylogenetics and phylogenomics.</title>
        <authorList>
            <person name="Vandepol N."/>
            <person name="Liber J."/>
            <person name="Desiro A."/>
            <person name="Na H."/>
            <person name="Kennedy M."/>
            <person name="Barry K."/>
            <person name="Grigoriev I.V."/>
            <person name="Miller A.N."/>
            <person name="O'Donnell K."/>
            <person name="Stajich J.E."/>
            <person name="Bonito G."/>
        </authorList>
    </citation>
    <scope>NUCLEOTIDE SEQUENCE</scope>
    <source>
        <strain evidence="2">KOD1015</strain>
    </source>
</reference>
<evidence type="ECO:0000256" key="1">
    <source>
        <dbReference type="SAM" id="MobiDB-lite"/>
    </source>
</evidence>
<feature type="compositionally biased region" description="Acidic residues" evidence="1">
    <location>
        <begin position="94"/>
        <end position="121"/>
    </location>
</feature>
<accession>A0A9P6FT33</accession>
<feature type="compositionally biased region" description="Low complexity" evidence="1">
    <location>
        <begin position="185"/>
        <end position="196"/>
    </location>
</feature>
<keyword evidence="3" id="KW-1185">Reference proteome</keyword>
<feature type="compositionally biased region" description="Low complexity" evidence="1">
    <location>
        <begin position="501"/>
        <end position="550"/>
    </location>
</feature>
<protein>
    <submittedName>
        <fullName evidence="2">Uncharacterized protein</fullName>
    </submittedName>
</protein>
<feature type="compositionally biased region" description="Low complexity" evidence="1">
    <location>
        <begin position="355"/>
        <end position="386"/>
    </location>
</feature>
<comment type="caution">
    <text evidence="2">The sequence shown here is derived from an EMBL/GenBank/DDBJ whole genome shotgun (WGS) entry which is preliminary data.</text>
</comment>
<proteinExistence type="predicted"/>
<organism evidence="2 3">
    <name type="scientific">Lunasporangiospora selenospora</name>
    <dbReference type="NCBI Taxonomy" id="979761"/>
    <lineage>
        <taxon>Eukaryota</taxon>
        <taxon>Fungi</taxon>
        <taxon>Fungi incertae sedis</taxon>
        <taxon>Mucoromycota</taxon>
        <taxon>Mortierellomycotina</taxon>
        <taxon>Mortierellomycetes</taxon>
        <taxon>Mortierellales</taxon>
        <taxon>Mortierellaceae</taxon>
        <taxon>Lunasporangiospora</taxon>
    </lineage>
</organism>
<feature type="compositionally biased region" description="Polar residues" evidence="1">
    <location>
        <begin position="341"/>
        <end position="352"/>
    </location>
</feature>
<evidence type="ECO:0000313" key="2">
    <source>
        <dbReference type="EMBL" id="KAF9580979.1"/>
    </source>
</evidence>
<dbReference type="AlphaFoldDB" id="A0A9P6FT33"/>
<dbReference type="Proteomes" id="UP000780801">
    <property type="component" value="Unassembled WGS sequence"/>
</dbReference>
<feature type="region of interest" description="Disordered" evidence="1">
    <location>
        <begin position="68"/>
        <end position="130"/>
    </location>
</feature>
<dbReference type="EMBL" id="JAABOA010001737">
    <property type="protein sequence ID" value="KAF9580979.1"/>
    <property type="molecule type" value="Genomic_DNA"/>
</dbReference>
<feature type="region of interest" description="Disordered" evidence="1">
    <location>
        <begin position="268"/>
        <end position="291"/>
    </location>
</feature>
<feature type="compositionally biased region" description="Low complexity" evidence="1">
    <location>
        <begin position="418"/>
        <end position="440"/>
    </location>
</feature>
<feature type="region of interest" description="Disordered" evidence="1">
    <location>
        <begin position="501"/>
        <end position="552"/>
    </location>
</feature>
<name>A0A9P6FT33_9FUNG</name>
<feature type="compositionally biased region" description="Low complexity" evidence="1">
    <location>
        <begin position="142"/>
        <end position="155"/>
    </location>
</feature>
<feature type="region of interest" description="Disordered" evidence="1">
    <location>
        <begin position="231"/>
        <end position="253"/>
    </location>
</feature>
<evidence type="ECO:0000313" key="3">
    <source>
        <dbReference type="Proteomes" id="UP000780801"/>
    </source>
</evidence>
<feature type="region of interest" description="Disordered" evidence="1">
    <location>
        <begin position="142"/>
        <end position="197"/>
    </location>
</feature>
<gene>
    <name evidence="2" type="ORF">BGW38_002166</name>
</gene>
<dbReference type="OrthoDB" id="2402718at2759"/>
<feature type="compositionally biased region" description="Acidic residues" evidence="1">
    <location>
        <begin position="274"/>
        <end position="283"/>
    </location>
</feature>